<dbReference type="PROSITE" id="PS01319">
    <property type="entry name" value="RBFA"/>
    <property type="match status" value="1"/>
</dbReference>
<evidence type="ECO:0000256" key="1">
    <source>
        <dbReference type="ARBA" id="ARBA00022517"/>
    </source>
</evidence>
<dbReference type="InterPro" id="IPR000238">
    <property type="entry name" value="RbfA"/>
</dbReference>
<gene>
    <name evidence="2" type="primary">rbfA</name>
    <name evidence="3" type="ORF">SAMN02799615_00412</name>
</gene>
<keyword evidence="1 2" id="KW-0690">Ribosome biogenesis</keyword>
<dbReference type="HAMAP" id="MF_00003">
    <property type="entry name" value="RbfA"/>
    <property type="match status" value="1"/>
</dbReference>
<organism evidence="3 4">
    <name type="scientific">Dyella marensis</name>
    <dbReference type="NCBI Taxonomy" id="500610"/>
    <lineage>
        <taxon>Bacteria</taxon>
        <taxon>Pseudomonadati</taxon>
        <taxon>Pseudomonadota</taxon>
        <taxon>Gammaproteobacteria</taxon>
        <taxon>Lysobacterales</taxon>
        <taxon>Rhodanobacteraceae</taxon>
        <taxon>Dyella</taxon>
    </lineage>
</organism>
<keyword evidence="4" id="KW-1185">Reference proteome</keyword>
<dbReference type="GO" id="GO:0043024">
    <property type="term" value="F:ribosomal small subunit binding"/>
    <property type="evidence" value="ECO:0007669"/>
    <property type="project" value="TreeGrafter"/>
</dbReference>
<sequence length="132" mass="14901">MPSRDFKRTDRVGAELRRELGLLVHAAVRDHGLPSVSVSDVEVTRDLDWASVWVTALLPEQSKEAVKALNELAGEFRRSLSRSMRLRRVPELRFKYDDSVDKGERIESLLRQQARDLGVDQADGAAKDDGED</sequence>
<comment type="subunit">
    <text evidence="2">Monomer. Binds 30S ribosomal subunits, but not 50S ribosomal subunits or 70S ribosomes.</text>
</comment>
<dbReference type="PANTHER" id="PTHR33515">
    <property type="entry name" value="RIBOSOME-BINDING FACTOR A, CHLOROPLASTIC-RELATED"/>
    <property type="match status" value="1"/>
</dbReference>
<evidence type="ECO:0000313" key="4">
    <source>
        <dbReference type="Proteomes" id="UP000199477"/>
    </source>
</evidence>
<dbReference type="GO" id="GO:0005829">
    <property type="term" value="C:cytosol"/>
    <property type="evidence" value="ECO:0007669"/>
    <property type="project" value="TreeGrafter"/>
</dbReference>
<evidence type="ECO:0000313" key="3">
    <source>
        <dbReference type="EMBL" id="SFE11792.1"/>
    </source>
</evidence>
<reference evidence="4" key="1">
    <citation type="submission" date="2016-10" db="EMBL/GenBank/DDBJ databases">
        <authorList>
            <person name="Varghese N."/>
            <person name="Submissions S."/>
        </authorList>
    </citation>
    <scope>NUCLEOTIDE SEQUENCE [LARGE SCALE GENOMIC DNA]</scope>
    <source>
        <strain evidence="4">UNC178MFTsu3.1</strain>
    </source>
</reference>
<dbReference type="InterPro" id="IPR015946">
    <property type="entry name" value="KH_dom-like_a/b"/>
</dbReference>
<proteinExistence type="inferred from homology"/>
<dbReference type="GO" id="GO:0030490">
    <property type="term" value="P:maturation of SSU-rRNA"/>
    <property type="evidence" value="ECO:0007669"/>
    <property type="project" value="UniProtKB-UniRule"/>
</dbReference>
<dbReference type="STRING" id="500610.SAMN02799615_00412"/>
<dbReference type="InterPro" id="IPR023799">
    <property type="entry name" value="RbfA_dom_sf"/>
</dbReference>
<name>A0A1I1XX39_9GAMM</name>
<dbReference type="AlphaFoldDB" id="A0A1I1XX39"/>
<dbReference type="Pfam" id="PF02033">
    <property type="entry name" value="RBFA"/>
    <property type="match status" value="1"/>
</dbReference>
<comment type="similarity">
    <text evidence="2">Belongs to the RbfA family.</text>
</comment>
<comment type="function">
    <text evidence="2">One of several proteins that assist in the late maturation steps of the functional core of the 30S ribosomal subunit. Associates with free 30S ribosomal subunits (but not with 30S subunits that are part of 70S ribosomes or polysomes). Required for efficient processing of 16S rRNA. May interact with the 5'-terminal helix region of 16S rRNA.</text>
</comment>
<dbReference type="InterPro" id="IPR020053">
    <property type="entry name" value="Ribosome-bd_factorA_CS"/>
</dbReference>
<dbReference type="Gene3D" id="3.30.300.20">
    <property type="match status" value="1"/>
</dbReference>
<dbReference type="Proteomes" id="UP000199477">
    <property type="component" value="Unassembled WGS sequence"/>
</dbReference>
<dbReference type="NCBIfam" id="TIGR00082">
    <property type="entry name" value="rbfA"/>
    <property type="match status" value="1"/>
</dbReference>
<dbReference type="EMBL" id="FONH01000001">
    <property type="protein sequence ID" value="SFE11792.1"/>
    <property type="molecule type" value="Genomic_DNA"/>
</dbReference>
<dbReference type="PANTHER" id="PTHR33515:SF1">
    <property type="entry name" value="RIBOSOME-BINDING FACTOR A, CHLOROPLASTIC-RELATED"/>
    <property type="match status" value="1"/>
</dbReference>
<accession>A0A1I1XX39</accession>
<keyword evidence="2" id="KW-0963">Cytoplasm</keyword>
<comment type="subcellular location">
    <subcellularLocation>
        <location evidence="2">Cytoplasm</location>
    </subcellularLocation>
</comment>
<dbReference type="SUPFAM" id="SSF89919">
    <property type="entry name" value="Ribosome-binding factor A, RbfA"/>
    <property type="match status" value="1"/>
</dbReference>
<evidence type="ECO:0000256" key="2">
    <source>
        <dbReference type="HAMAP-Rule" id="MF_00003"/>
    </source>
</evidence>
<protein>
    <recommendedName>
        <fullName evidence="2">Ribosome-binding factor A</fullName>
    </recommendedName>
</protein>
<dbReference type="RefSeq" id="WP_026634423.1">
    <property type="nucleotide sequence ID" value="NZ_FONH01000001.1"/>
</dbReference>